<feature type="domain" description="HD/PDEase" evidence="3">
    <location>
        <begin position="291"/>
        <end position="464"/>
    </location>
</feature>
<dbReference type="SMART" id="SM00471">
    <property type="entry name" value="HDc"/>
    <property type="match status" value="1"/>
</dbReference>
<evidence type="ECO:0000313" key="4">
    <source>
        <dbReference type="EMBL" id="GAA5482529.1"/>
    </source>
</evidence>
<dbReference type="InterPro" id="IPR011621">
    <property type="entry name" value="Metal-dep_PHydrolase_7TM_intra"/>
</dbReference>
<feature type="transmembrane region" description="Helical" evidence="2">
    <location>
        <begin position="40"/>
        <end position="58"/>
    </location>
</feature>
<sequence length="564" mass="61936">MGLFDAFKRWRLAQKGMSSGKKRRTQNDAAVSASLDRSPWVRMVIYFAFCVGTALLVMRVSAGGSAPFDSALYALFLAISAMTVVELNHHRITERNSRVILIALSILGQLGLMRFAGWIVTTNVLPYPIAFLMMPFVVAPMVNSVLLGSPAGVFSAVYVSLFGSLLFADEDKALFLCVSLMSGLASALTLRKVRRRVQLLRAGLYSGLMAFMLAMVFGVIDLGSLGVGATSADWQRFGLSAASALGVSLGTALLVSGFLPVLEGLFHLTTDISWLEQGDLNHKLLRRMQLEAPGTFHHSLIVASLAEAAAEAVGANAAMCRVCAYFHDIGKLNKPEYFIENQQDGQENPHDSLTPTMSSLIIIAHVKDGVDLSLKYRLNPRIIDIIREHHGDSLVTYFYRRAQELKREEMEKIEKKLENPEDLPKVDQKNFRYPGPRPKTRESGIISLADAVESASRSLKKPTPAKIRALVEDLVEARVCDGQLDNCDLTIRDLSAVKEVFSKTLRSMLHSRIDYPKDPKDDRKSDLESKQPKAAPRPAADEAAAEAKKPATKTGEPPPAIPRS</sequence>
<dbReference type="CDD" id="cd00077">
    <property type="entry name" value="HDc"/>
    <property type="match status" value="1"/>
</dbReference>
<proteinExistence type="predicted"/>
<keyword evidence="2" id="KW-1133">Transmembrane helix</keyword>
<feature type="transmembrane region" description="Helical" evidence="2">
    <location>
        <begin position="70"/>
        <end position="87"/>
    </location>
</feature>
<feature type="transmembrane region" description="Helical" evidence="2">
    <location>
        <begin position="99"/>
        <end position="119"/>
    </location>
</feature>
<comment type="caution">
    <text evidence="4">The sequence shown here is derived from an EMBL/GenBank/DDBJ whole genome shotgun (WGS) entry which is preliminary data.</text>
</comment>
<feature type="compositionally biased region" description="Basic and acidic residues" evidence="1">
    <location>
        <begin position="512"/>
        <end position="531"/>
    </location>
</feature>
<evidence type="ECO:0000256" key="2">
    <source>
        <dbReference type="SAM" id="Phobius"/>
    </source>
</evidence>
<feature type="transmembrane region" description="Helical" evidence="2">
    <location>
        <begin position="125"/>
        <end position="142"/>
    </location>
</feature>
<dbReference type="InterPro" id="IPR006674">
    <property type="entry name" value="HD_domain"/>
</dbReference>
<feature type="compositionally biased region" description="Low complexity" evidence="1">
    <location>
        <begin position="532"/>
        <end position="542"/>
    </location>
</feature>
<dbReference type="PANTHER" id="PTHR36442:SF1">
    <property type="entry name" value="CYCLIC-DI-AMP PHOSPHODIESTERASE PGPH"/>
    <property type="match status" value="1"/>
</dbReference>
<evidence type="ECO:0000259" key="3">
    <source>
        <dbReference type="SMART" id="SM00471"/>
    </source>
</evidence>
<feature type="transmembrane region" description="Helical" evidence="2">
    <location>
        <begin position="240"/>
        <end position="262"/>
    </location>
</feature>
<feature type="transmembrane region" description="Helical" evidence="2">
    <location>
        <begin position="202"/>
        <end position="220"/>
    </location>
</feature>
<dbReference type="InterPro" id="IPR052722">
    <property type="entry name" value="PgpH_phosphodiesterase"/>
</dbReference>
<protein>
    <submittedName>
        <fullName evidence="4">Ribonuclease Y</fullName>
    </submittedName>
</protein>
<dbReference type="Proteomes" id="UP001476282">
    <property type="component" value="Unassembled WGS sequence"/>
</dbReference>
<reference evidence="4 5" key="1">
    <citation type="submission" date="2024-02" db="EMBL/GenBank/DDBJ databases">
        <title>Haloferula sargassicola NBRC 104335.</title>
        <authorList>
            <person name="Ichikawa N."/>
            <person name="Katano-Makiyama Y."/>
            <person name="Hidaka K."/>
        </authorList>
    </citation>
    <scope>NUCLEOTIDE SEQUENCE [LARGE SCALE GENOMIC DNA]</scope>
    <source>
        <strain evidence="4 5">NBRC 104335</strain>
    </source>
</reference>
<accession>A0ABP9UMI2</accession>
<dbReference type="Pfam" id="PF01966">
    <property type="entry name" value="HD"/>
    <property type="match status" value="1"/>
</dbReference>
<feature type="region of interest" description="Disordered" evidence="1">
    <location>
        <begin position="512"/>
        <end position="564"/>
    </location>
</feature>
<feature type="transmembrane region" description="Helical" evidence="2">
    <location>
        <begin position="173"/>
        <end position="190"/>
    </location>
</feature>
<evidence type="ECO:0000313" key="5">
    <source>
        <dbReference type="Proteomes" id="UP001476282"/>
    </source>
</evidence>
<dbReference type="PANTHER" id="PTHR36442">
    <property type="entry name" value="CYCLIC-DI-AMP PHOSPHODIESTERASE PGPH"/>
    <property type="match status" value="1"/>
</dbReference>
<dbReference type="Pfam" id="PF07698">
    <property type="entry name" value="7TM-7TMR_HD"/>
    <property type="match status" value="1"/>
</dbReference>
<gene>
    <name evidence="4" type="primary">rny</name>
    <name evidence="4" type="ORF">Hsar01_01752</name>
</gene>
<keyword evidence="2" id="KW-0472">Membrane</keyword>
<organism evidence="4 5">
    <name type="scientific">Haloferula sargassicola</name>
    <dbReference type="NCBI Taxonomy" id="490096"/>
    <lineage>
        <taxon>Bacteria</taxon>
        <taxon>Pseudomonadati</taxon>
        <taxon>Verrucomicrobiota</taxon>
        <taxon>Verrucomicrobiia</taxon>
        <taxon>Verrucomicrobiales</taxon>
        <taxon>Verrucomicrobiaceae</taxon>
        <taxon>Haloferula</taxon>
    </lineage>
</organism>
<dbReference type="SUPFAM" id="SSF109604">
    <property type="entry name" value="HD-domain/PDEase-like"/>
    <property type="match status" value="1"/>
</dbReference>
<keyword evidence="2" id="KW-0812">Transmembrane</keyword>
<dbReference type="NCBIfam" id="TIGR00277">
    <property type="entry name" value="HDIG"/>
    <property type="match status" value="1"/>
</dbReference>
<dbReference type="RefSeq" id="WP_353566668.1">
    <property type="nucleotide sequence ID" value="NZ_BAABRI010000008.1"/>
</dbReference>
<dbReference type="Gene3D" id="1.10.3210.10">
    <property type="entry name" value="Hypothetical protein af1432"/>
    <property type="match status" value="1"/>
</dbReference>
<dbReference type="EMBL" id="BAABRI010000008">
    <property type="protein sequence ID" value="GAA5482529.1"/>
    <property type="molecule type" value="Genomic_DNA"/>
</dbReference>
<evidence type="ECO:0000256" key="1">
    <source>
        <dbReference type="SAM" id="MobiDB-lite"/>
    </source>
</evidence>
<name>A0ABP9UMI2_9BACT</name>
<keyword evidence="5" id="KW-1185">Reference proteome</keyword>
<feature type="transmembrane region" description="Helical" evidence="2">
    <location>
        <begin position="149"/>
        <end position="167"/>
    </location>
</feature>
<dbReference type="InterPro" id="IPR006675">
    <property type="entry name" value="HDIG_dom"/>
</dbReference>
<dbReference type="InterPro" id="IPR003607">
    <property type="entry name" value="HD/PDEase_dom"/>
</dbReference>